<dbReference type="Proteomes" id="UP000321820">
    <property type="component" value="Chromosome"/>
</dbReference>
<dbReference type="CDD" id="cd02969">
    <property type="entry name" value="PRX_like1"/>
    <property type="match status" value="1"/>
</dbReference>
<dbReference type="PANTHER" id="PTHR43640">
    <property type="entry name" value="OS07G0260300 PROTEIN"/>
    <property type="match status" value="1"/>
</dbReference>
<dbReference type="OrthoDB" id="9809746at2"/>
<dbReference type="AlphaFoldDB" id="A0A5B9EB15"/>
<evidence type="ECO:0000313" key="2">
    <source>
        <dbReference type="EMBL" id="QEE28949.1"/>
    </source>
</evidence>
<gene>
    <name evidence="2" type="ORF">FTW19_13635</name>
</gene>
<evidence type="ECO:0000259" key="1">
    <source>
        <dbReference type="PROSITE" id="PS51352"/>
    </source>
</evidence>
<dbReference type="InterPro" id="IPR013740">
    <property type="entry name" value="Redoxin"/>
</dbReference>
<dbReference type="Gene3D" id="3.40.30.10">
    <property type="entry name" value="Glutaredoxin"/>
    <property type="match status" value="2"/>
</dbReference>
<evidence type="ECO:0000313" key="3">
    <source>
        <dbReference type="Proteomes" id="UP000321820"/>
    </source>
</evidence>
<proteinExistence type="predicted"/>
<dbReference type="InterPro" id="IPR013766">
    <property type="entry name" value="Thioredoxin_domain"/>
</dbReference>
<sequence>MWSEIAISGGFKGLPGRQIRTVHVSDMDFSPIEAARYLHSSASYLCSQPVRHRYGCARRRPVRLGPRRIKTHFRLRSFEMFQKASMLLRPLAQLIRDMAPGGSRTSLLLFMTMVLCHAQSAGAQSGSGPLPIGSTAPEFRLKGTDGIAHSSGDWKKNPVFVVAFLCNHCTESQRYEARLNQLVQGYANKGVSVVAIQSSNPNAFSDNDLAWSDVGESLADMKERATFRKFSFPYLYDGDTGMTAKAFGATVAPSVYVFDKDRKLRYSGRIDSDPANGPEDKHEAADAIDALLTDKPVPIATTTPSGCPLRLGADTAIRKKDDAGAVTVALAPADVLSSLRHNPTGKLLLINFYATWCGPCITEFPDLMATNRMYRDRPFSFTTVSSNVPAEQPEVLKFLIKMHATTRNLLYGSDDIYAMQEAFDPNIGSAVPITVLLGPQGELLFHQQGEIDLMEIRRAILANLPDEPGHEGSQQYWSTK</sequence>
<accession>A0A5B9EB15</accession>
<keyword evidence="3" id="KW-1185">Reference proteome</keyword>
<feature type="domain" description="Thioredoxin" evidence="1">
    <location>
        <begin position="130"/>
        <end position="293"/>
    </location>
</feature>
<protein>
    <submittedName>
        <fullName evidence="2">Redoxin domain-containing protein</fullName>
    </submittedName>
</protein>
<dbReference type="PROSITE" id="PS51352">
    <property type="entry name" value="THIOREDOXIN_2"/>
    <property type="match status" value="2"/>
</dbReference>
<dbReference type="InterPro" id="IPR047262">
    <property type="entry name" value="PRX-like1"/>
</dbReference>
<dbReference type="PANTHER" id="PTHR43640:SF1">
    <property type="entry name" value="THIOREDOXIN-DEPENDENT PEROXIREDOXIN"/>
    <property type="match status" value="1"/>
</dbReference>
<dbReference type="Pfam" id="PF08534">
    <property type="entry name" value="Redoxin"/>
    <property type="match status" value="2"/>
</dbReference>
<name>A0A5B9EB15_9BACT</name>
<feature type="domain" description="Thioredoxin" evidence="1">
    <location>
        <begin position="317"/>
        <end position="465"/>
    </location>
</feature>
<dbReference type="SUPFAM" id="SSF52833">
    <property type="entry name" value="Thioredoxin-like"/>
    <property type="match status" value="2"/>
</dbReference>
<dbReference type="KEGG" id="talb:FTW19_13635"/>
<dbReference type="EMBL" id="CP042806">
    <property type="protein sequence ID" value="QEE28949.1"/>
    <property type="molecule type" value="Genomic_DNA"/>
</dbReference>
<dbReference type="InterPro" id="IPR036249">
    <property type="entry name" value="Thioredoxin-like_sf"/>
</dbReference>
<organism evidence="2 3">
    <name type="scientific">Terriglobus albidus</name>
    <dbReference type="NCBI Taxonomy" id="1592106"/>
    <lineage>
        <taxon>Bacteria</taxon>
        <taxon>Pseudomonadati</taxon>
        <taxon>Acidobacteriota</taxon>
        <taxon>Terriglobia</taxon>
        <taxon>Terriglobales</taxon>
        <taxon>Acidobacteriaceae</taxon>
        <taxon>Terriglobus</taxon>
    </lineage>
</organism>
<dbReference type="CDD" id="cd02966">
    <property type="entry name" value="TlpA_like_family"/>
    <property type="match status" value="1"/>
</dbReference>
<dbReference type="GO" id="GO:0016491">
    <property type="term" value="F:oxidoreductase activity"/>
    <property type="evidence" value="ECO:0007669"/>
    <property type="project" value="InterPro"/>
</dbReference>
<reference evidence="2 3" key="1">
    <citation type="submission" date="2019-08" db="EMBL/GenBank/DDBJ databases">
        <title>Complete genome sequence of Terriglobus albidus strain ORNL.</title>
        <authorList>
            <person name="Podar M."/>
        </authorList>
    </citation>
    <scope>NUCLEOTIDE SEQUENCE [LARGE SCALE GENOMIC DNA]</scope>
    <source>
        <strain evidence="2 3">ORNL</strain>
    </source>
</reference>